<dbReference type="Proteomes" id="UP000827092">
    <property type="component" value="Unassembled WGS sequence"/>
</dbReference>
<evidence type="ECO:0000313" key="4">
    <source>
        <dbReference type="Proteomes" id="UP000827092"/>
    </source>
</evidence>
<evidence type="ECO:0000313" key="3">
    <source>
        <dbReference type="EMBL" id="KAG8181785.1"/>
    </source>
</evidence>
<evidence type="ECO:0000259" key="2">
    <source>
        <dbReference type="PROSITE" id="PS51390"/>
    </source>
</evidence>
<dbReference type="GO" id="GO:0030414">
    <property type="term" value="F:peptidase inhibitor activity"/>
    <property type="evidence" value="ECO:0007669"/>
    <property type="project" value="InterPro"/>
</dbReference>
<dbReference type="Pfam" id="PF00095">
    <property type="entry name" value="WAP"/>
    <property type="match status" value="1"/>
</dbReference>
<feature type="region of interest" description="Disordered" evidence="1">
    <location>
        <begin position="138"/>
        <end position="161"/>
    </location>
</feature>
<feature type="compositionally biased region" description="Polar residues" evidence="1">
    <location>
        <begin position="138"/>
        <end position="148"/>
    </location>
</feature>
<feature type="compositionally biased region" description="Low complexity" evidence="1">
    <location>
        <begin position="149"/>
        <end position="160"/>
    </location>
</feature>
<comment type="caution">
    <text evidence="3">The sequence shown here is derived from an EMBL/GenBank/DDBJ whole genome shotgun (WGS) entry which is preliminary data.</text>
</comment>
<organism evidence="3 4">
    <name type="scientific">Oedothorax gibbosus</name>
    <dbReference type="NCBI Taxonomy" id="931172"/>
    <lineage>
        <taxon>Eukaryota</taxon>
        <taxon>Metazoa</taxon>
        <taxon>Ecdysozoa</taxon>
        <taxon>Arthropoda</taxon>
        <taxon>Chelicerata</taxon>
        <taxon>Arachnida</taxon>
        <taxon>Araneae</taxon>
        <taxon>Araneomorphae</taxon>
        <taxon>Entelegynae</taxon>
        <taxon>Araneoidea</taxon>
        <taxon>Linyphiidae</taxon>
        <taxon>Erigoninae</taxon>
        <taxon>Oedothorax</taxon>
    </lineage>
</organism>
<dbReference type="GO" id="GO:0005615">
    <property type="term" value="C:extracellular space"/>
    <property type="evidence" value="ECO:0007669"/>
    <property type="project" value="TreeGrafter"/>
</dbReference>
<evidence type="ECO:0000256" key="1">
    <source>
        <dbReference type="SAM" id="MobiDB-lite"/>
    </source>
</evidence>
<reference evidence="3 4" key="1">
    <citation type="journal article" date="2022" name="Nat. Ecol. Evol.">
        <title>A masculinizing supergene underlies an exaggerated male reproductive morph in a spider.</title>
        <authorList>
            <person name="Hendrickx F."/>
            <person name="De Corte Z."/>
            <person name="Sonet G."/>
            <person name="Van Belleghem S.M."/>
            <person name="Kostlbacher S."/>
            <person name="Vangestel C."/>
        </authorList>
    </citation>
    <scope>NUCLEOTIDE SEQUENCE [LARGE SCALE GENOMIC DNA]</scope>
    <source>
        <strain evidence="3">W744_W776</strain>
    </source>
</reference>
<dbReference type="EMBL" id="JAFNEN010000495">
    <property type="protein sequence ID" value="KAG8181785.1"/>
    <property type="molecule type" value="Genomic_DNA"/>
</dbReference>
<gene>
    <name evidence="3" type="ORF">JTE90_000077</name>
</gene>
<dbReference type="PANTHER" id="PTHR14308:SF0">
    <property type="entry name" value="WAP FOUR-DISULFIDE CORE DOMAIN PROTEIN 1"/>
    <property type="match status" value="1"/>
</dbReference>
<proteinExistence type="predicted"/>
<sequence>ITLFSDKENHNSYSMLYNSRDNSNFCSIDASLRTEEQLKQALLKERVYAMRQEQQKMVAYESFLRYKSRQLNEMIRSLDSKKFENTNWERNLISKEKQLKEMESWLEYKKNDLKNKEEGLREREKKLNAMSIEFQLNGGSSAGSTEGVNNNSNETPNSLNGSKLSKYVSKFAGRNLAESAEDYVPQLIGDEKGVGNLDKDIEGSKAFDCGISAFSKVVGAKRNYCKRNGEGKIPDVHPFSNQPIPPSEVKTFLTSITSHNNSFMSCPAPRLPLTDGDCKLPTCTEDSDCTLKNQSCCYNGCLFTCTDKLPPPPVIDWDNDVDPPLLRREGEAVLRCTTSPRPAPSEPVGCPKGFVCKIDDHGNPFERRYNSGICVPDATTDVIAEEELPSGLKEKTSKHTIYLPGGCILSDIQYKEMQEFTERPTVEKCMCVQGSIECQLSK</sequence>
<name>A0AAV6UBQ5_9ARAC</name>
<dbReference type="AlphaFoldDB" id="A0AAV6UBQ5"/>
<dbReference type="GO" id="GO:0001558">
    <property type="term" value="P:regulation of cell growth"/>
    <property type="evidence" value="ECO:0007669"/>
    <property type="project" value="TreeGrafter"/>
</dbReference>
<dbReference type="InterPro" id="IPR042357">
    <property type="entry name" value="WFDC1"/>
</dbReference>
<dbReference type="InterPro" id="IPR008197">
    <property type="entry name" value="WAP_dom"/>
</dbReference>
<protein>
    <recommendedName>
        <fullName evidence="2">WAP domain-containing protein</fullName>
    </recommendedName>
</protein>
<feature type="non-terminal residue" evidence="3">
    <location>
        <position position="1"/>
    </location>
</feature>
<keyword evidence="4" id="KW-1185">Reference proteome</keyword>
<dbReference type="PROSITE" id="PS51390">
    <property type="entry name" value="WAP"/>
    <property type="match status" value="1"/>
</dbReference>
<dbReference type="PANTHER" id="PTHR14308">
    <property type="entry name" value="WAP FOUR-DISULFIDE CORE DOMAIN PROTEIN 1"/>
    <property type="match status" value="1"/>
</dbReference>
<accession>A0AAV6UBQ5</accession>
<feature type="domain" description="WAP" evidence="2">
    <location>
        <begin position="259"/>
        <end position="309"/>
    </location>
</feature>